<dbReference type="EMBL" id="SKCS01001262">
    <property type="protein sequence ID" value="TNN04641.1"/>
    <property type="molecule type" value="Genomic_DNA"/>
</dbReference>
<dbReference type="Proteomes" id="UP000311919">
    <property type="component" value="Unassembled WGS sequence"/>
</dbReference>
<organism evidence="1 2">
    <name type="scientific">Schistosoma japonicum</name>
    <name type="common">Blood fluke</name>
    <dbReference type="NCBI Taxonomy" id="6182"/>
    <lineage>
        <taxon>Eukaryota</taxon>
        <taxon>Metazoa</taxon>
        <taxon>Spiralia</taxon>
        <taxon>Lophotrochozoa</taxon>
        <taxon>Platyhelminthes</taxon>
        <taxon>Trematoda</taxon>
        <taxon>Digenea</taxon>
        <taxon>Strigeidida</taxon>
        <taxon>Schistosomatoidea</taxon>
        <taxon>Schistosomatidae</taxon>
        <taxon>Schistosoma</taxon>
    </lineage>
</organism>
<keyword evidence="2" id="KW-1185">Reference proteome</keyword>
<proteinExistence type="predicted"/>
<evidence type="ECO:0000313" key="2">
    <source>
        <dbReference type="Proteomes" id="UP000311919"/>
    </source>
</evidence>
<evidence type="ECO:0000313" key="1">
    <source>
        <dbReference type="EMBL" id="TNN04641.1"/>
    </source>
</evidence>
<sequence length="69" mass="7972">MDGHMRSRVWAEPREYSQLYGAESDGDVDRRKAFSMKQLIYPSSCLITWGTKYTENSVCLFLPKCFLAS</sequence>
<protein>
    <submittedName>
        <fullName evidence="1">Uncharacterized protein</fullName>
    </submittedName>
</protein>
<accession>A0A4Z2CKB0</accession>
<dbReference type="AlphaFoldDB" id="A0A4Z2CKB0"/>
<reference evidence="1 2" key="1">
    <citation type="submission" date="2019-03" db="EMBL/GenBank/DDBJ databases">
        <title>An improved genome assembly of the fluke Schistosoma japonicum.</title>
        <authorList>
            <person name="Hu W."/>
            <person name="Luo F."/>
            <person name="Yin M."/>
            <person name="Mo X."/>
            <person name="Sun C."/>
            <person name="Wu Q."/>
            <person name="Zhu B."/>
            <person name="Xiang M."/>
            <person name="Wang J."/>
            <person name="Wang Y."/>
            <person name="Zhang T."/>
            <person name="Xu B."/>
            <person name="Zheng H."/>
            <person name="Feng Z."/>
        </authorList>
    </citation>
    <scope>NUCLEOTIDE SEQUENCE [LARGE SCALE GENOMIC DNA]</scope>
    <source>
        <strain evidence="1">HuSjv2</strain>
        <tissue evidence="1">Worms</tissue>
    </source>
</reference>
<comment type="caution">
    <text evidence="1">The sequence shown here is derived from an EMBL/GenBank/DDBJ whole genome shotgun (WGS) entry which is preliminary data.</text>
</comment>
<name>A0A4Z2CKB0_SCHJA</name>
<gene>
    <name evidence="1" type="ORF">EWB00_000801</name>
</gene>
<feature type="non-terminal residue" evidence="1">
    <location>
        <position position="69"/>
    </location>
</feature>